<dbReference type="Proteomes" id="UP000242875">
    <property type="component" value="Unassembled WGS sequence"/>
</dbReference>
<comment type="similarity">
    <text evidence="1">Belongs to the FAD-binding monooxygenase family.</text>
</comment>
<dbReference type="AlphaFoldDB" id="A0A261Y2B6"/>
<dbReference type="PANTHER" id="PTHR42877:SF4">
    <property type="entry name" value="FAD_NAD(P)-BINDING DOMAIN-CONTAINING PROTEIN-RELATED"/>
    <property type="match status" value="1"/>
</dbReference>
<dbReference type="InterPro" id="IPR020946">
    <property type="entry name" value="Flavin_mOase-like"/>
</dbReference>
<protein>
    <submittedName>
        <fullName evidence="5">Uncharacterized protein</fullName>
    </submittedName>
</protein>
<dbReference type="GO" id="GO:0004499">
    <property type="term" value="F:N,N-dimethylaniline monooxygenase activity"/>
    <property type="evidence" value="ECO:0007669"/>
    <property type="project" value="InterPro"/>
</dbReference>
<sequence>MDSLTGKRPPTSTTVLIIGGGASGICSAYHLKYYGGIHDFVAVEKSNRLGGTWNENTYPGAACDINSRLYSFSFAINTKWSEFYSGQKEIQDWEVQLMEWNDQRNLWQVTLKRSNGDDTTKLEAKFVISGVGQLSHPRWANIPGRETFEGITFHSAQWDHSQPLERKRIAVIGNGASAVQFIPTLGRKASELTVFQQSANWLLPRGNFKTSQFAKAVLEYIPFAAKLQRIYQYVKRDIRFTAIVGAGSSMNRLASKMSLKYLDSKVKDPELKRKLTPDYPFGCKRVLIVDGYLETLLEPHVYVEDEVIAKIVPDGLITSSGKKYTVDILIFATGFRTTEFLFPMKIRGKRGMPLKKTWQEGAHAYLGMTLHNFPNFCMLYGPNTNLSHKCQSKYITKLIKTSLKSPIPYFDVRSYVQDQFNAKLQQDLERTTWKSPQCSSWYKQNNGKITANWSTFTTVYWWETLWPVLSEYKTTPEQDVVY</sequence>
<reference evidence="5 6" key="1">
    <citation type="journal article" date="2017" name="Mycologia">
        <title>Bifiguratus adelaidae, gen. et sp. nov., a new member of Mucoromycotina in endophytic and soil-dwelling habitats.</title>
        <authorList>
            <person name="Torres-Cruz T.J."/>
            <person name="Billingsley Tobias T.L."/>
            <person name="Almatruk M."/>
            <person name="Hesse C."/>
            <person name="Kuske C.R."/>
            <person name="Desiro A."/>
            <person name="Benucci G.M."/>
            <person name="Bonito G."/>
            <person name="Stajich J.E."/>
            <person name="Dunlap C."/>
            <person name="Arnold A.E."/>
            <person name="Porras-Alfaro A."/>
        </authorList>
    </citation>
    <scope>NUCLEOTIDE SEQUENCE [LARGE SCALE GENOMIC DNA]</scope>
    <source>
        <strain evidence="5 6">AZ0501</strain>
    </source>
</reference>
<evidence type="ECO:0000256" key="4">
    <source>
        <dbReference type="ARBA" id="ARBA00023002"/>
    </source>
</evidence>
<dbReference type="SUPFAM" id="SSF51905">
    <property type="entry name" value="FAD/NAD(P)-binding domain"/>
    <property type="match status" value="2"/>
</dbReference>
<keyword evidence="3" id="KW-0274">FAD</keyword>
<dbReference type="GO" id="GO:0050661">
    <property type="term" value="F:NADP binding"/>
    <property type="evidence" value="ECO:0007669"/>
    <property type="project" value="InterPro"/>
</dbReference>
<evidence type="ECO:0000313" key="6">
    <source>
        <dbReference type="Proteomes" id="UP000242875"/>
    </source>
</evidence>
<organism evidence="5 6">
    <name type="scientific">Bifiguratus adelaidae</name>
    <dbReference type="NCBI Taxonomy" id="1938954"/>
    <lineage>
        <taxon>Eukaryota</taxon>
        <taxon>Fungi</taxon>
        <taxon>Fungi incertae sedis</taxon>
        <taxon>Mucoromycota</taxon>
        <taxon>Mucoromycotina</taxon>
        <taxon>Endogonomycetes</taxon>
        <taxon>Endogonales</taxon>
        <taxon>Endogonales incertae sedis</taxon>
        <taxon>Bifiguratus</taxon>
    </lineage>
</organism>
<accession>A0A261Y2B6</accession>
<dbReference type="EMBL" id="MVBO01000031">
    <property type="protein sequence ID" value="OZJ04733.1"/>
    <property type="molecule type" value="Genomic_DNA"/>
</dbReference>
<dbReference type="PRINTS" id="PR00411">
    <property type="entry name" value="PNDRDTASEI"/>
</dbReference>
<dbReference type="Pfam" id="PF00743">
    <property type="entry name" value="FMO-like"/>
    <property type="match status" value="1"/>
</dbReference>
<dbReference type="OrthoDB" id="74360at2759"/>
<dbReference type="InterPro" id="IPR036188">
    <property type="entry name" value="FAD/NAD-bd_sf"/>
</dbReference>
<evidence type="ECO:0000313" key="5">
    <source>
        <dbReference type="EMBL" id="OZJ04733.1"/>
    </source>
</evidence>
<evidence type="ECO:0000256" key="1">
    <source>
        <dbReference type="ARBA" id="ARBA00010139"/>
    </source>
</evidence>
<keyword evidence="6" id="KW-1185">Reference proteome</keyword>
<evidence type="ECO:0000256" key="2">
    <source>
        <dbReference type="ARBA" id="ARBA00022630"/>
    </source>
</evidence>
<evidence type="ECO:0000256" key="3">
    <source>
        <dbReference type="ARBA" id="ARBA00022827"/>
    </source>
</evidence>
<keyword evidence="2" id="KW-0285">Flavoprotein</keyword>
<dbReference type="Gene3D" id="3.50.50.60">
    <property type="entry name" value="FAD/NAD(P)-binding domain"/>
    <property type="match status" value="2"/>
</dbReference>
<comment type="caution">
    <text evidence="5">The sequence shown here is derived from an EMBL/GenBank/DDBJ whole genome shotgun (WGS) entry which is preliminary data.</text>
</comment>
<dbReference type="InterPro" id="IPR051209">
    <property type="entry name" value="FAD-bind_Monooxygenase_sf"/>
</dbReference>
<dbReference type="PANTHER" id="PTHR42877">
    <property type="entry name" value="L-ORNITHINE N(5)-MONOOXYGENASE-RELATED"/>
    <property type="match status" value="1"/>
</dbReference>
<keyword evidence="4" id="KW-0560">Oxidoreductase</keyword>
<gene>
    <name evidence="5" type="ORF">BZG36_01820</name>
</gene>
<dbReference type="Pfam" id="PF13450">
    <property type="entry name" value="NAD_binding_8"/>
    <property type="match status" value="1"/>
</dbReference>
<name>A0A261Y2B6_9FUNG</name>
<proteinExistence type="inferred from homology"/>
<dbReference type="GO" id="GO:0050660">
    <property type="term" value="F:flavin adenine dinucleotide binding"/>
    <property type="evidence" value="ECO:0007669"/>
    <property type="project" value="InterPro"/>
</dbReference>